<dbReference type="Proteomes" id="UP000464262">
    <property type="component" value="Chromosome 1"/>
</dbReference>
<name>A0A7Z2T414_9VIBR</name>
<dbReference type="InterPro" id="IPR015003">
    <property type="entry name" value="DUF1853"/>
</dbReference>
<keyword evidence="2" id="KW-1185">Reference proteome</keyword>
<protein>
    <submittedName>
        <fullName evidence="1">DUF1853 family protein</fullName>
    </submittedName>
</protein>
<dbReference type="RefSeq" id="WP_164648792.1">
    <property type="nucleotide sequence ID" value="NZ_CP047475.1"/>
</dbReference>
<organism evidence="1 2">
    <name type="scientific">Vibrio astriarenae</name>
    <dbReference type="NCBI Taxonomy" id="1481923"/>
    <lineage>
        <taxon>Bacteria</taxon>
        <taxon>Pseudomonadati</taxon>
        <taxon>Pseudomonadota</taxon>
        <taxon>Gammaproteobacteria</taxon>
        <taxon>Vibrionales</taxon>
        <taxon>Vibrionaceae</taxon>
        <taxon>Vibrio</taxon>
    </lineage>
</organism>
<sequence>MDKLQRFCDWVHSAPSLFEEVPPFTSLRHLSSKAHLQTSYSGNPRLGFIYQYLCTKQLEASKQYVVEIEELQLNDEQGKTLGAIDLVLLNTRTHQHEHWEVAVKFYLLHQGTWYGPNAHDQLDKKLSRMLNHQLKMCRSSPFLQKYPRLAQVSEHLLLQGRLYINPFNGEPIPDNCLGYKLNQSQISGYWCYESQRHRVTEELFTLEKVEWAAGTSSYSSIFEHLHGNFAHTQTKTGQFWFIVKDGWPL</sequence>
<evidence type="ECO:0000313" key="1">
    <source>
        <dbReference type="EMBL" id="QIA63897.1"/>
    </source>
</evidence>
<proteinExistence type="predicted"/>
<dbReference type="KEGG" id="vas:GT360_10360"/>
<accession>A0A7Z2T414</accession>
<evidence type="ECO:0000313" key="2">
    <source>
        <dbReference type="Proteomes" id="UP000464262"/>
    </source>
</evidence>
<reference evidence="1 2" key="1">
    <citation type="submission" date="2020-01" db="EMBL/GenBank/DDBJ databases">
        <title>Whole genome and functional gene identification of agarase of Vibrio HN897.</title>
        <authorList>
            <person name="Liu Y."/>
            <person name="Zhao Z."/>
        </authorList>
    </citation>
    <scope>NUCLEOTIDE SEQUENCE [LARGE SCALE GENOMIC DNA]</scope>
    <source>
        <strain evidence="1 2">HN897</strain>
    </source>
</reference>
<dbReference type="AlphaFoldDB" id="A0A7Z2T414"/>
<gene>
    <name evidence="1" type="ORF">GT360_10360</name>
</gene>
<dbReference type="EMBL" id="CP047475">
    <property type="protein sequence ID" value="QIA63897.1"/>
    <property type="molecule type" value="Genomic_DNA"/>
</dbReference>
<dbReference type="Pfam" id="PF08907">
    <property type="entry name" value="DUF1853"/>
    <property type="match status" value="1"/>
</dbReference>